<dbReference type="EMBL" id="FOHK01000004">
    <property type="protein sequence ID" value="SET08689.1"/>
    <property type="molecule type" value="Genomic_DNA"/>
</dbReference>
<dbReference type="NCBIfam" id="TIGR00249">
    <property type="entry name" value="sixA"/>
    <property type="match status" value="1"/>
</dbReference>
<dbReference type="GO" id="GO:0101006">
    <property type="term" value="F:protein histidine phosphatase activity"/>
    <property type="evidence" value="ECO:0007669"/>
    <property type="project" value="InterPro"/>
</dbReference>
<keyword evidence="3" id="KW-1185">Reference proteome</keyword>
<dbReference type="AlphaFoldDB" id="A0A1I0BNY6"/>
<sequence length="155" mass="17018">MRHGQAEAESIDKPDAQRVLTEQGKLEAKVMGSWLAKHQPALDFVIASPYIRAQQTADIVLNQQQGVPSRETSSLITPSGNASNVHDYLDGLLAIEKWQSIALFSHMPIVSYLTAELTDGNNTPIFQTAAIAVIDYDMKKMKGQLLELIAPNDLC</sequence>
<dbReference type="GO" id="GO:0005737">
    <property type="term" value="C:cytoplasm"/>
    <property type="evidence" value="ECO:0007669"/>
    <property type="project" value="InterPro"/>
</dbReference>
<dbReference type="Gene3D" id="3.40.50.1240">
    <property type="entry name" value="Phosphoglycerate mutase-like"/>
    <property type="match status" value="1"/>
</dbReference>
<dbReference type="InterPro" id="IPR013078">
    <property type="entry name" value="His_Pase_superF_clade-1"/>
</dbReference>
<dbReference type="CDD" id="cd07067">
    <property type="entry name" value="HP_PGM_like"/>
    <property type="match status" value="1"/>
</dbReference>
<gene>
    <name evidence="2" type="ORF">SAMN05660429_01010</name>
</gene>
<evidence type="ECO:0000313" key="2">
    <source>
        <dbReference type="EMBL" id="SET08689.1"/>
    </source>
</evidence>
<organism evidence="2 3">
    <name type="scientific">Thalassotalea agarivorans</name>
    <name type="common">Thalassomonas agarivorans</name>
    <dbReference type="NCBI Taxonomy" id="349064"/>
    <lineage>
        <taxon>Bacteria</taxon>
        <taxon>Pseudomonadati</taxon>
        <taxon>Pseudomonadota</taxon>
        <taxon>Gammaproteobacteria</taxon>
        <taxon>Alteromonadales</taxon>
        <taxon>Colwelliaceae</taxon>
        <taxon>Thalassotalea</taxon>
    </lineage>
</organism>
<evidence type="ECO:0000256" key="1">
    <source>
        <dbReference type="ARBA" id="ARBA00022801"/>
    </source>
</evidence>
<evidence type="ECO:0000313" key="3">
    <source>
        <dbReference type="Proteomes" id="UP000199308"/>
    </source>
</evidence>
<dbReference type="InterPro" id="IPR004449">
    <property type="entry name" value="SixA"/>
</dbReference>
<keyword evidence="1" id="KW-0378">Hydrolase</keyword>
<dbReference type="PANTHER" id="PTHR20935:SF1">
    <property type="entry name" value="SLL1549 PROTEIN"/>
    <property type="match status" value="1"/>
</dbReference>
<dbReference type="Proteomes" id="UP000199308">
    <property type="component" value="Unassembled WGS sequence"/>
</dbReference>
<name>A0A1I0BNY6_THASX</name>
<reference evidence="2 3" key="1">
    <citation type="submission" date="2016-10" db="EMBL/GenBank/DDBJ databases">
        <authorList>
            <person name="de Groot N.N."/>
        </authorList>
    </citation>
    <scope>NUCLEOTIDE SEQUENCE [LARGE SCALE GENOMIC DNA]</scope>
    <source>
        <strain evidence="2 3">DSM 19706</strain>
    </source>
</reference>
<dbReference type="Pfam" id="PF00300">
    <property type="entry name" value="His_Phos_1"/>
    <property type="match status" value="1"/>
</dbReference>
<protein>
    <submittedName>
        <fullName evidence="2">Phosphohistidine phosphatase, SixA</fullName>
    </submittedName>
</protein>
<dbReference type="InterPro" id="IPR051021">
    <property type="entry name" value="Mito_Ser/Thr_phosphatase"/>
</dbReference>
<proteinExistence type="predicted"/>
<dbReference type="PANTHER" id="PTHR20935">
    <property type="entry name" value="PHOSPHOGLYCERATE MUTASE-RELATED"/>
    <property type="match status" value="1"/>
</dbReference>
<dbReference type="SUPFAM" id="SSF53254">
    <property type="entry name" value="Phosphoglycerate mutase-like"/>
    <property type="match status" value="1"/>
</dbReference>
<dbReference type="STRING" id="349064.SAMN05660429_01010"/>
<dbReference type="InterPro" id="IPR029033">
    <property type="entry name" value="His_PPase_superfam"/>
</dbReference>
<accession>A0A1I0BNY6</accession>